<keyword evidence="2" id="KW-0690">Ribosome biogenesis</keyword>
<dbReference type="RefSeq" id="XP_015468596.1">
    <property type="nucleotide sequence ID" value="XM_015610597.1"/>
</dbReference>
<dbReference type="InterPro" id="IPR048059">
    <property type="entry name" value="Rrp5_S1_rpt_hs1_sc1"/>
</dbReference>
<feature type="domain" description="S1 motif" evidence="11">
    <location>
        <begin position="229"/>
        <end position="297"/>
    </location>
</feature>
<dbReference type="FunFam" id="2.40.50.140:FF:000196">
    <property type="entry name" value="rRNA biogenesis protein RRP5"/>
    <property type="match status" value="1"/>
</dbReference>
<feature type="domain" description="S1 motif" evidence="11">
    <location>
        <begin position="320"/>
        <end position="391"/>
    </location>
</feature>
<feature type="domain" description="S1 motif" evidence="11">
    <location>
        <begin position="987"/>
        <end position="1058"/>
    </location>
</feature>
<feature type="region of interest" description="Disordered" evidence="10">
    <location>
        <begin position="45"/>
        <end position="86"/>
    </location>
</feature>
<keyword evidence="3" id="KW-0698">rRNA processing</keyword>
<evidence type="ECO:0000256" key="3">
    <source>
        <dbReference type="ARBA" id="ARBA00022552"/>
    </source>
</evidence>
<feature type="domain" description="S1 motif" evidence="11">
    <location>
        <begin position="500"/>
        <end position="570"/>
    </location>
</feature>
<feature type="compositionally biased region" description="Acidic residues" evidence="10">
    <location>
        <begin position="144"/>
        <end position="162"/>
    </location>
</feature>
<comment type="caution">
    <text evidence="12">The sequence shown here is derived from an EMBL/GenBank/DDBJ whole genome shotgun (WGS) entry which is preliminary data.</text>
</comment>
<dbReference type="FunFam" id="2.40.50.140:FF:000159">
    <property type="entry name" value="rRNA biogenesis protein rrp5"/>
    <property type="match status" value="1"/>
</dbReference>
<evidence type="ECO:0000313" key="12">
    <source>
        <dbReference type="EMBL" id="KSA02494.1"/>
    </source>
</evidence>
<dbReference type="InterPro" id="IPR045209">
    <property type="entry name" value="Rrp5"/>
</dbReference>
<evidence type="ECO:0000256" key="5">
    <source>
        <dbReference type="ARBA" id="ARBA00022737"/>
    </source>
</evidence>
<dbReference type="PANTHER" id="PTHR23270:SF10">
    <property type="entry name" value="PROTEIN RRP5 HOMOLOG"/>
    <property type="match status" value="1"/>
</dbReference>
<dbReference type="InterPro" id="IPR011990">
    <property type="entry name" value="TPR-like_helical_dom_sf"/>
</dbReference>
<sequence length="1716" mass="191617">MADPSPSKSVISSSDVAFPRGGATALSALEIKDISNEATKDVLFEASSASKRSSSSKSEQPSKKSKKGSKKKTTKTSNEDEEEKSNVQIENFSFKNLIPGTQVLGQITNIGKLDLTLSLGDNLVGYIPITSISEEITEQIEKFEEVDDDSEDDEELQYDDEEKDQEIQTATLKTKSAEFPVLKDIFKIGQWLRANVVKSSNDSKKKRIQLSIEPQVVNSTLEDEDLTPGNLLQCSIKSIEDHGVILNVGRSNFSGFISNKELKNSKDIEAEDLKVGDVLLTSIVSRPSSRTITLRPVQSNSTSKKVSVSAISSVDAIEPGILVDALVSDITKNGIITKVFGLVDGTINLPNLNDFDLQTLKHKYTIGNNIKARVTGILLKSGTKRLMLSQLPHIISFSSSPSDESNALDAFPIGHIFEDVEVKGSDPNYVFVSFGSSSLHGQVHNSKIDPLKNLEIDYSVGSKHRARVIGYNSMENLLVLTMEPKLIDSKFLTTDDIPVGEFVNGGEIVKVLPDSAGIIVKVFNGFEALVPGNHMSDVRLVYPERKFKAGGKIKGRVLRKQGKKLFITLKKSLVNVEDNEILTSFDKAAIGFKSPATVEKFVHNGAIVSFFGNLRAYLPKNEISETFVNQASDHLKIGQTVNVKILNVSEDDQRLMVTLRQSIDLSDSQKASITDLYPGRSIANAIVVEKAKESVIVELENSNLRGVIFTGHLSDGNYEQNRSIFKKLPIGDKIEVLVLEKDLKSRSVTVSAKASLIEAAKHDEVPAYFKDIKVDNKMLHGYIKSVTNMGLFISFAGKLTGLVLAKYATDKPDEDLSKKFYKYQSVSCRVIRIDEENKRFLLSLKKSENSKDSSNTEEVINPIDATKSTVGDYTPGVITSAVIKSIKGTQLNVQLADNLQGRVDITQCFNSWSEIKDKKQPLSQFHKNDKIKVKVIGFHDAKSHRFLPITHRKTNKHIILELSMLEKELKTPDQPYHMLNLSNTSEGSKWVAYINNVAKGFVWVSITPTIKGRISFMELSNDVSVFDDVENKLPIGMAIEAAVKDIDNDHNTVVLTARTSTVGSIKDVKVGDKLPARVLKIRDTFVLVELGKNLVASSFITDALNDYTEKLDNVFHTNDFCTATVLAVDEDSKKIAVSLRNDDAKDKVINTVEDLNRGDIVRGFVKNVANNGVYIALGRSVHALVRITDLSDSYLKDWKKYFKPHQPIIGKISSCKEEGRILMTLKESEVNGELNVLKKFEDLEVGEIFEGSVRRVTDFGVFIKLDGTVNISGLCHHSQIADNDVENVSSLFGEGDRVKVKILAIDQEKKQLSLGMKASYFTNTEASSEQEDVEMSDAVDEDESGSESDDEHENDESDDEIMEDVLENEKDASEDDSDSEGDEENEDAKASGLSGLSTNGFDWTASILDQAEDNYSSSDEEDFTHEKKKKRKTLKIIEDKTADLNTRAPQSVSDFERLLVGNPNSSIMWMNYMSFQLQLSEVDKAREIGERALKTINYREEQEKMNIWIALLNLENTFGTDDTLEETFKRSCQYMDSLTMHQKLVSIYTMSEKFRKADELYKVMCKKFGKNVSIWVQYGSSLLDRQLNDEAHEVLARALQVLPKREHIEVVRKFGQLEFTKGDPEQGRSLFEGLISDVPKRIDLWNVYIDQEIKQDNKAKVEDLFERAISKKLSRKQAKFFFSKWLSFEEEKGDQQYAARVKAKAAEYVQSHQKDE</sequence>
<dbReference type="Pfam" id="PF23240">
    <property type="entry name" value="HAT_PRP39_N"/>
    <property type="match status" value="1"/>
</dbReference>
<dbReference type="InterPro" id="IPR003107">
    <property type="entry name" value="HAT"/>
</dbReference>
<feature type="compositionally biased region" description="Acidic residues" evidence="10">
    <location>
        <begin position="1328"/>
        <end position="1386"/>
    </location>
</feature>
<evidence type="ECO:0000256" key="1">
    <source>
        <dbReference type="ARBA" id="ARBA00004604"/>
    </source>
</evidence>
<dbReference type="CDD" id="cd05703">
    <property type="entry name" value="S1_Rrp5_repeat_hs12_sc9"/>
    <property type="match status" value="1"/>
</dbReference>
<dbReference type="SMART" id="SM00386">
    <property type="entry name" value="HAT"/>
    <property type="match status" value="6"/>
</dbReference>
<feature type="domain" description="S1 motif" evidence="11">
    <location>
        <begin position="100"/>
        <end position="213"/>
    </location>
</feature>
<dbReference type="PANTHER" id="PTHR23270">
    <property type="entry name" value="PROGRAMMED CELL DEATH PROTEIN 11 PRE-RRNA PROCESSING PROTEIN RRP5"/>
    <property type="match status" value="1"/>
</dbReference>
<dbReference type="Pfam" id="PF00575">
    <property type="entry name" value="S1"/>
    <property type="match status" value="4"/>
</dbReference>
<dbReference type="SUPFAM" id="SSF50249">
    <property type="entry name" value="Nucleic acid-binding proteins"/>
    <property type="match status" value="13"/>
</dbReference>
<feature type="compositionally biased region" description="Low complexity" evidence="10">
    <location>
        <begin position="47"/>
        <end position="59"/>
    </location>
</feature>
<dbReference type="CDD" id="cd05708">
    <property type="entry name" value="S1_Rrp5_repeat_sc12"/>
    <property type="match status" value="1"/>
</dbReference>
<dbReference type="EMBL" id="LMYN01000026">
    <property type="protein sequence ID" value="KSA02494.1"/>
    <property type="molecule type" value="Genomic_DNA"/>
</dbReference>
<reference evidence="12 13" key="1">
    <citation type="submission" date="2015-11" db="EMBL/GenBank/DDBJ databases">
        <title>The genome of Debaryomyces fabryi.</title>
        <authorList>
            <person name="Tafer H."/>
            <person name="Lopandic K."/>
        </authorList>
    </citation>
    <scope>NUCLEOTIDE SEQUENCE [LARGE SCALE GENOMIC DNA]</scope>
    <source>
        <strain evidence="12 13">CBS 789</strain>
    </source>
</reference>
<keyword evidence="5" id="KW-0677">Repeat</keyword>
<dbReference type="Gene3D" id="1.25.40.10">
    <property type="entry name" value="Tetratricopeptide repeat domain"/>
    <property type="match status" value="1"/>
</dbReference>
<dbReference type="SUPFAM" id="SSF48452">
    <property type="entry name" value="TPR-like"/>
    <property type="match status" value="2"/>
</dbReference>
<feature type="domain" description="S1 motif" evidence="11">
    <location>
        <begin position="776"/>
        <end position="845"/>
    </location>
</feature>
<dbReference type="SMART" id="SM00316">
    <property type="entry name" value="S1"/>
    <property type="match status" value="13"/>
</dbReference>
<feature type="domain" description="S1 motif" evidence="11">
    <location>
        <begin position="1246"/>
        <end position="1317"/>
    </location>
</feature>
<comment type="subcellular location">
    <subcellularLocation>
        <location evidence="1">Nucleus</location>
        <location evidence="1">Nucleolus</location>
    </subcellularLocation>
</comment>
<accession>A0A0V1Q1U1</accession>
<gene>
    <name evidence="12" type="ORF">AC631_01767</name>
</gene>
<dbReference type="FunFam" id="2.40.50.140:FF:000155">
    <property type="entry name" value="rRNA biogenesis protein RRP5"/>
    <property type="match status" value="1"/>
</dbReference>
<evidence type="ECO:0000256" key="6">
    <source>
        <dbReference type="ARBA" id="ARBA00023242"/>
    </source>
</evidence>
<dbReference type="Proteomes" id="UP000054251">
    <property type="component" value="Unassembled WGS sequence"/>
</dbReference>
<feature type="domain" description="S1 motif" evidence="11">
    <location>
        <begin position="679"/>
        <end position="753"/>
    </location>
</feature>
<dbReference type="OrthoDB" id="412781at2759"/>
<evidence type="ECO:0000256" key="8">
    <source>
        <dbReference type="ARBA" id="ARBA00073619"/>
    </source>
</evidence>
<organism evidence="12 13">
    <name type="scientific">Debaryomyces fabryi</name>
    <dbReference type="NCBI Taxonomy" id="58627"/>
    <lineage>
        <taxon>Eukaryota</taxon>
        <taxon>Fungi</taxon>
        <taxon>Dikarya</taxon>
        <taxon>Ascomycota</taxon>
        <taxon>Saccharomycotina</taxon>
        <taxon>Pichiomycetes</taxon>
        <taxon>Debaryomycetaceae</taxon>
        <taxon>Debaryomyces</taxon>
    </lineage>
</organism>
<evidence type="ECO:0000256" key="4">
    <source>
        <dbReference type="ARBA" id="ARBA00022553"/>
    </source>
</evidence>
<evidence type="ECO:0000256" key="9">
    <source>
        <dbReference type="ARBA" id="ARBA00076674"/>
    </source>
</evidence>
<feature type="region of interest" description="Disordered" evidence="10">
    <location>
        <begin position="143"/>
        <end position="162"/>
    </location>
</feature>
<feature type="domain" description="S1 motif" evidence="11">
    <location>
        <begin position="414"/>
        <end position="483"/>
    </location>
</feature>
<feature type="domain" description="S1 motif" evidence="11">
    <location>
        <begin position="1158"/>
        <end position="1226"/>
    </location>
</feature>
<dbReference type="CDD" id="cd05693">
    <property type="entry name" value="S1_Rrp5_repeat_hs1_sc1"/>
    <property type="match status" value="1"/>
</dbReference>
<dbReference type="FunFam" id="2.40.50.140:FF:000103">
    <property type="entry name" value="protein RRP5 homolog"/>
    <property type="match status" value="1"/>
</dbReference>
<evidence type="ECO:0000256" key="10">
    <source>
        <dbReference type="SAM" id="MobiDB-lite"/>
    </source>
</evidence>
<keyword evidence="4" id="KW-0597">Phosphoprotein</keyword>
<dbReference type="GO" id="GO:0006364">
    <property type="term" value="P:rRNA processing"/>
    <property type="evidence" value="ECO:0007669"/>
    <property type="project" value="UniProtKB-KW"/>
</dbReference>
<dbReference type="PROSITE" id="PS50126">
    <property type="entry name" value="S1"/>
    <property type="match status" value="13"/>
</dbReference>
<dbReference type="InterPro" id="IPR003029">
    <property type="entry name" value="S1_domain"/>
</dbReference>
<dbReference type="FunFam" id="2.40.50.140:FF:000266">
    <property type="entry name" value="rRNA biogenesis protein rrp5"/>
    <property type="match status" value="1"/>
</dbReference>
<name>A0A0V1Q1U1_9ASCO</name>
<evidence type="ECO:0000256" key="7">
    <source>
        <dbReference type="ARBA" id="ARBA00055575"/>
    </source>
</evidence>
<dbReference type="CDD" id="cd05707">
    <property type="entry name" value="S1_Rrp5_repeat_sc11"/>
    <property type="match status" value="1"/>
</dbReference>
<proteinExistence type="predicted"/>
<dbReference type="CDD" id="cd00164">
    <property type="entry name" value="S1_like"/>
    <property type="match status" value="1"/>
</dbReference>
<dbReference type="InterPro" id="IPR048058">
    <property type="entry name" value="Rrp5_S1_rpt_hs11_sc8"/>
</dbReference>
<dbReference type="GeneID" id="26838776"/>
<protein>
    <recommendedName>
        <fullName evidence="8">rRNA biogenesis protein RRP5</fullName>
    </recommendedName>
    <alternativeName>
        <fullName evidence="9">Ribosomal RNA-processing protein 5</fullName>
    </alternativeName>
</protein>
<dbReference type="GO" id="GO:0003723">
    <property type="term" value="F:RNA binding"/>
    <property type="evidence" value="ECO:0007669"/>
    <property type="project" value="TreeGrafter"/>
</dbReference>
<dbReference type="InterPro" id="IPR012340">
    <property type="entry name" value="NA-bd_OB-fold"/>
</dbReference>
<dbReference type="Gene3D" id="2.40.50.140">
    <property type="entry name" value="Nucleic acid-binding proteins"/>
    <property type="match status" value="12"/>
</dbReference>
<evidence type="ECO:0000313" key="13">
    <source>
        <dbReference type="Proteomes" id="UP000054251"/>
    </source>
</evidence>
<feature type="domain" description="S1 motif" evidence="11">
    <location>
        <begin position="1071"/>
        <end position="1140"/>
    </location>
</feature>
<comment type="function">
    <text evidence="7">Involved in the biogenesis of rRNA. Required for the formation of 18S and 5.8S rRNA.</text>
</comment>
<keyword evidence="6" id="KW-0539">Nucleus</keyword>
<feature type="domain" description="S1 motif" evidence="11">
    <location>
        <begin position="876"/>
        <end position="952"/>
    </location>
</feature>
<feature type="compositionally biased region" description="Basic residues" evidence="10">
    <location>
        <begin position="63"/>
        <end position="74"/>
    </location>
</feature>
<keyword evidence="13" id="KW-1185">Reference proteome</keyword>
<dbReference type="CDD" id="cd05702">
    <property type="entry name" value="S1_Rrp5_repeat_hs11_sc8"/>
    <property type="match status" value="1"/>
</dbReference>
<dbReference type="CDD" id="cd05706">
    <property type="entry name" value="S1_Rrp5_repeat_sc10"/>
    <property type="match status" value="1"/>
</dbReference>
<dbReference type="FunFam" id="1.25.40.10:FF:000065">
    <property type="entry name" value="Programmed cell death 11"/>
    <property type="match status" value="1"/>
</dbReference>
<dbReference type="GO" id="GO:0032040">
    <property type="term" value="C:small-subunit processome"/>
    <property type="evidence" value="ECO:0007669"/>
    <property type="project" value="TreeGrafter"/>
</dbReference>
<feature type="region of interest" description="Disordered" evidence="10">
    <location>
        <begin position="1323"/>
        <end position="1396"/>
    </location>
</feature>
<feature type="domain" description="S1 motif" evidence="11">
    <location>
        <begin position="591"/>
        <end position="660"/>
    </location>
</feature>
<evidence type="ECO:0000256" key="2">
    <source>
        <dbReference type="ARBA" id="ARBA00022517"/>
    </source>
</evidence>
<evidence type="ECO:0000259" key="11">
    <source>
        <dbReference type="PROSITE" id="PS50126"/>
    </source>
</evidence>